<accession>A0A8J6NN62</accession>
<dbReference type="NCBIfam" id="NF005298">
    <property type="entry name" value="PRK06826.1"/>
    <property type="match status" value="1"/>
</dbReference>
<evidence type="ECO:0000256" key="1">
    <source>
        <dbReference type="ARBA" id="ARBA00004496"/>
    </source>
</evidence>
<dbReference type="EMBL" id="JACNJN010000133">
    <property type="protein sequence ID" value="MBC8335971.1"/>
    <property type="molecule type" value="Genomic_DNA"/>
</dbReference>
<evidence type="ECO:0000259" key="11">
    <source>
        <dbReference type="SMART" id="SM00481"/>
    </source>
</evidence>
<dbReference type="Pfam" id="PF07733">
    <property type="entry name" value="DNA_pol3_alpha"/>
    <property type="match status" value="1"/>
</dbReference>
<gene>
    <name evidence="12" type="ORF">H8E29_11955</name>
</gene>
<feature type="domain" description="Polymerase/histidinol phosphatase N-terminal" evidence="11">
    <location>
        <begin position="4"/>
        <end position="71"/>
    </location>
</feature>
<evidence type="ECO:0000256" key="7">
    <source>
        <dbReference type="ARBA" id="ARBA00022705"/>
    </source>
</evidence>
<dbReference type="CDD" id="cd12113">
    <property type="entry name" value="PHP_PolIIIA_DnaE3"/>
    <property type="match status" value="1"/>
</dbReference>
<dbReference type="EC" id="2.7.7.7" evidence="3"/>
<keyword evidence="6 12" id="KW-0548">Nucleotidyltransferase</keyword>
<keyword evidence="5 12" id="KW-0808">Transferase</keyword>
<evidence type="ECO:0000256" key="10">
    <source>
        <dbReference type="SAM" id="MobiDB-lite"/>
    </source>
</evidence>
<dbReference type="GO" id="GO:0008408">
    <property type="term" value="F:3'-5' exonuclease activity"/>
    <property type="evidence" value="ECO:0007669"/>
    <property type="project" value="InterPro"/>
</dbReference>
<sequence length="1298" mass="145337">MSFAHLHVHTEYSLLDGLSNIEKLVATAKAMEMPAVAITDHGTMFGVKKFYDAAKAVDIKPIIGIEAYMSARGMADRDSKLDKKSSHLLLLAKNATGYQNLLKIASAAQTEGFYYYPRIDHDFLAAHAEGLICTSGCMSAEIPRALLREDPTEAVRRMDWYYDVFGEENFYIELQQHNIVELTELNRQLVEMGARYSSRFVATNDVHYIQPDDAKLQDILLAIQTGALLKDEKRMRMDDPSYYLRSPQEMNELFREVPEALSNTLEIAERCDVNLDFTEYHLPHFPVPDGHTEESYLRHLCEQGLERRYGNHADDKVFRDRLNYELNIIHTMGFDAYFIIVWDLVREAQEKGILYTTRGSAAGSIVAYSLEITLIDPIEHDLIFERFLNPGRISMPDIDLDFRDDRRHEMMAYCAEKYGDDKVAQIITFGTMGAKAAIRDVGRVMDIPLGEVDRVAKLIPAVSGKTVTLQGTLNDVADFKKAYNSAPHIKELIDTAIGMEGVVRNAGTHAAGVVIADKPLIEYLPIHRPTSNSEDTPIKTVTQFEMGILDNLGMLKVDFLGLSTLTVIARAAEQIEKRTGKKYHLENIPLDDKKAFEIIGEGNTAGIFQLEGGGMTGWMVKMQPTTLDNVIAMVALYRPGPMRFIPSYIERMNDREKSVYRHPKMEPIFKSTYGIPIYQEQIMRAAVELAGYTGPESDDLRKAISKKKEKEIRKHRKKFIKGAVKEGIENTIATAIFDDWEEFARYGFNKSHAAAYGTIAVQTAYLKANYPTEYMSALMSVFYGDTAKVAHYAANAREMDIEILPPDVKKSEWDFAIEDLPNGKTAIRFGFGAIKNVGRGPVEAIIAARQEKDCRDINEFIRAVDLRTVGKRALESMIKVGALDIFGSRSSLLASLERLIAVSGAHFKARDSGQISMFGAATGVSDTIVLSPGGKIDQRIELNWERELIGIYISDHPLSSYQKTLTEIVTHFSPQLPEARQDERVRVAGLIAGVRPYQTKKGKPMGFMTLDDMRGIIELVIFPRPWQDYRDLCVEGQIVVVEGKVDADSSPPKILVDAIKTDFDLLTSVEKKRQTGSLGPVPVKAPPQPVGVELQIAESPAKTYSAKAPSPLAEGDGGADEGMPPPPEAFPDGWEETMYEMEYSAAVEVTLAEPPDEPQPEPVPDAMLRAEVHNGQSEDVPEDLAENDQPESYEQMAKHYPRTLLTPSAPESEHPPRLITVSIKTNGSLERDKRRLGNIHGVLISFPGRDMFSLQIYEGDKGHLIDFPNYNTRICDEMLDRLKKVLGNEDWRIEEIGV</sequence>
<feature type="region of interest" description="Disordered" evidence="10">
    <location>
        <begin position="1101"/>
        <end position="1126"/>
    </location>
</feature>
<dbReference type="Proteomes" id="UP000614469">
    <property type="component" value="Unassembled WGS sequence"/>
</dbReference>
<dbReference type="InterPro" id="IPR004365">
    <property type="entry name" value="NA-bd_OB_tRNA"/>
</dbReference>
<dbReference type="InterPro" id="IPR029460">
    <property type="entry name" value="DNAPol_HHH"/>
</dbReference>
<dbReference type="Gene3D" id="1.10.150.870">
    <property type="match status" value="1"/>
</dbReference>
<comment type="subcellular location">
    <subcellularLocation>
        <location evidence="1">Cytoplasm</location>
    </subcellularLocation>
</comment>
<dbReference type="Gene3D" id="3.20.20.140">
    <property type="entry name" value="Metal-dependent hydrolases"/>
    <property type="match status" value="1"/>
</dbReference>
<organism evidence="12 13">
    <name type="scientific">Candidatus Desulfolinea nitratireducens</name>
    <dbReference type="NCBI Taxonomy" id="2841698"/>
    <lineage>
        <taxon>Bacteria</taxon>
        <taxon>Bacillati</taxon>
        <taxon>Chloroflexota</taxon>
        <taxon>Anaerolineae</taxon>
        <taxon>Anaerolineales</taxon>
        <taxon>Anaerolineales incertae sedis</taxon>
        <taxon>Candidatus Desulfolinea</taxon>
    </lineage>
</organism>
<dbReference type="GO" id="GO:0005737">
    <property type="term" value="C:cytoplasm"/>
    <property type="evidence" value="ECO:0007669"/>
    <property type="project" value="UniProtKB-SubCell"/>
</dbReference>
<protein>
    <recommendedName>
        <fullName evidence="4">DNA polymerase III subunit alpha</fullName>
        <ecNumber evidence="3">2.7.7.7</ecNumber>
    </recommendedName>
</protein>
<reference evidence="12 13" key="1">
    <citation type="submission" date="2020-08" db="EMBL/GenBank/DDBJ databases">
        <title>Bridging the membrane lipid divide: bacteria of the FCB group superphylum have the potential to synthesize archaeal ether lipids.</title>
        <authorList>
            <person name="Villanueva L."/>
            <person name="Von Meijenfeldt F.A.B."/>
            <person name="Westbye A.B."/>
            <person name="Yadav S."/>
            <person name="Hopmans E.C."/>
            <person name="Dutilh B.E."/>
            <person name="Sinninghe Damste J.S."/>
        </authorList>
    </citation>
    <scope>NUCLEOTIDE SEQUENCE [LARGE SCALE GENOMIC DNA]</scope>
    <source>
        <strain evidence="12">NIOZ-UU36</strain>
    </source>
</reference>
<evidence type="ECO:0000256" key="5">
    <source>
        <dbReference type="ARBA" id="ARBA00022679"/>
    </source>
</evidence>
<dbReference type="GO" id="GO:0003676">
    <property type="term" value="F:nucleic acid binding"/>
    <property type="evidence" value="ECO:0007669"/>
    <property type="project" value="InterPro"/>
</dbReference>
<dbReference type="InterPro" id="IPR003141">
    <property type="entry name" value="Pol/His_phosphatase_N"/>
</dbReference>
<dbReference type="CDD" id="cd04485">
    <property type="entry name" value="DnaE_OBF"/>
    <property type="match status" value="1"/>
</dbReference>
<proteinExistence type="inferred from homology"/>
<keyword evidence="7" id="KW-0235">DNA replication</keyword>
<dbReference type="InterPro" id="IPR004013">
    <property type="entry name" value="PHP_dom"/>
</dbReference>
<evidence type="ECO:0000256" key="2">
    <source>
        <dbReference type="ARBA" id="ARBA00009496"/>
    </source>
</evidence>
<comment type="catalytic activity">
    <reaction evidence="9">
        <text>DNA(n) + a 2'-deoxyribonucleoside 5'-triphosphate = DNA(n+1) + diphosphate</text>
        <dbReference type="Rhea" id="RHEA:22508"/>
        <dbReference type="Rhea" id="RHEA-COMP:17339"/>
        <dbReference type="Rhea" id="RHEA-COMP:17340"/>
        <dbReference type="ChEBI" id="CHEBI:33019"/>
        <dbReference type="ChEBI" id="CHEBI:61560"/>
        <dbReference type="ChEBI" id="CHEBI:173112"/>
        <dbReference type="EC" id="2.7.7.7"/>
    </reaction>
</comment>
<dbReference type="InterPro" id="IPR040982">
    <property type="entry name" value="DNA_pol3_finger"/>
</dbReference>
<dbReference type="Pfam" id="PF02811">
    <property type="entry name" value="PHP"/>
    <property type="match status" value="1"/>
</dbReference>
<comment type="caution">
    <text evidence="12">The sequence shown here is derived from an EMBL/GenBank/DDBJ whole genome shotgun (WGS) entry which is preliminary data.</text>
</comment>
<dbReference type="InterPro" id="IPR011708">
    <property type="entry name" value="DNA_pol3_alpha_NTPase_dom"/>
</dbReference>
<evidence type="ECO:0000256" key="6">
    <source>
        <dbReference type="ARBA" id="ARBA00022695"/>
    </source>
</evidence>
<name>A0A8J6NN62_9CHLR</name>
<keyword evidence="8" id="KW-0239">DNA-directed DNA polymerase</keyword>
<dbReference type="PANTHER" id="PTHR32294:SF0">
    <property type="entry name" value="DNA POLYMERASE III SUBUNIT ALPHA"/>
    <property type="match status" value="1"/>
</dbReference>
<dbReference type="Pfam" id="PF17657">
    <property type="entry name" value="DNA_pol3_finger"/>
    <property type="match status" value="1"/>
</dbReference>
<evidence type="ECO:0000256" key="9">
    <source>
        <dbReference type="ARBA" id="ARBA00049244"/>
    </source>
</evidence>
<dbReference type="NCBIfam" id="NF004226">
    <property type="entry name" value="PRK05673.1"/>
    <property type="match status" value="1"/>
</dbReference>
<evidence type="ECO:0000313" key="12">
    <source>
        <dbReference type="EMBL" id="MBC8335971.1"/>
    </source>
</evidence>
<dbReference type="InterPro" id="IPR016195">
    <property type="entry name" value="Pol/histidinol_Pase-like"/>
</dbReference>
<evidence type="ECO:0000256" key="8">
    <source>
        <dbReference type="ARBA" id="ARBA00022932"/>
    </source>
</evidence>
<dbReference type="SUPFAM" id="SSF89550">
    <property type="entry name" value="PHP domain-like"/>
    <property type="match status" value="1"/>
</dbReference>
<dbReference type="GO" id="GO:0003887">
    <property type="term" value="F:DNA-directed DNA polymerase activity"/>
    <property type="evidence" value="ECO:0007669"/>
    <property type="project" value="UniProtKB-KW"/>
</dbReference>
<evidence type="ECO:0000256" key="4">
    <source>
        <dbReference type="ARBA" id="ARBA00019114"/>
    </source>
</evidence>
<dbReference type="InterPro" id="IPR012340">
    <property type="entry name" value="NA-bd_OB-fold"/>
</dbReference>
<dbReference type="InterPro" id="IPR004805">
    <property type="entry name" value="DnaE2/DnaE/PolC"/>
</dbReference>
<dbReference type="PANTHER" id="PTHR32294">
    <property type="entry name" value="DNA POLYMERASE III SUBUNIT ALPHA"/>
    <property type="match status" value="1"/>
</dbReference>
<evidence type="ECO:0000313" key="13">
    <source>
        <dbReference type="Proteomes" id="UP000614469"/>
    </source>
</evidence>
<dbReference type="Gene3D" id="1.10.10.1600">
    <property type="entry name" value="Bacterial DNA polymerase III alpha subunit, thumb domain"/>
    <property type="match status" value="1"/>
</dbReference>
<dbReference type="InterPro" id="IPR041931">
    <property type="entry name" value="DNA_pol3_alpha_thumb_dom"/>
</dbReference>
<dbReference type="Pfam" id="PF14579">
    <property type="entry name" value="HHH_6"/>
    <property type="match status" value="1"/>
</dbReference>
<comment type="similarity">
    <text evidence="2">Belongs to the DNA polymerase type-C family. DnaE subfamily.</text>
</comment>
<dbReference type="SMART" id="SM00481">
    <property type="entry name" value="POLIIIAc"/>
    <property type="match status" value="1"/>
</dbReference>
<evidence type="ECO:0000256" key="3">
    <source>
        <dbReference type="ARBA" id="ARBA00012417"/>
    </source>
</evidence>
<dbReference type="NCBIfam" id="TIGR00594">
    <property type="entry name" value="polc"/>
    <property type="match status" value="1"/>
</dbReference>
<dbReference type="Gene3D" id="2.40.50.140">
    <property type="entry name" value="Nucleic acid-binding proteins"/>
    <property type="match status" value="1"/>
</dbReference>
<dbReference type="Pfam" id="PF01336">
    <property type="entry name" value="tRNA_anti-codon"/>
    <property type="match status" value="1"/>
</dbReference>
<dbReference type="GO" id="GO:0006260">
    <property type="term" value="P:DNA replication"/>
    <property type="evidence" value="ECO:0007669"/>
    <property type="project" value="UniProtKB-KW"/>
</dbReference>